<proteinExistence type="predicted"/>
<keyword evidence="1" id="KW-0175">Coiled coil</keyword>
<sequence>MNERELNEQLSVIKSDYARIQGDLEKMESAGGNTTSMERQLETLEQELASLKKQLAAEKSAK</sequence>
<dbReference type="OrthoDB" id="2973146at2"/>
<comment type="caution">
    <text evidence="2">The sequence shown here is derived from an EMBL/GenBank/DDBJ whole genome shotgun (WGS) entry which is preliminary data.</text>
</comment>
<evidence type="ECO:0000313" key="2">
    <source>
        <dbReference type="EMBL" id="KGX93718.1"/>
    </source>
</evidence>
<name>A0A0A5GR38_9BACI</name>
<feature type="coiled-coil region" evidence="1">
    <location>
        <begin position="27"/>
        <end position="61"/>
    </location>
</feature>
<dbReference type="RefSeq" id="WP_026799185.1">
    <property type="nucleotide sequence ID" value="NZ_AULI01000001.1"/>
</dbReference>
<dbReference type="EMBL" id="AVPE01000001">
    <property type="protein sequence ID" value="KGX93718.1"/>
    <property type="molecule type" value="Genomic_DNA"/>
</dbReference>
<dbReference type="InterPro" id="IPR048062">
    <property type="entry name" value="SE1832-like"/>
</dbReference>
<accession>A0A0A5GR38</accession>
<reference evidence="2 3" key="1">
    <citation type="submission" date="2013-08" db="EMBL/GenBank/DDBJ databases">
        <authorList>
            <person name="Huang J."/>
            <person name="Wang G."/>
        </authorList>
    </citation>
    <scope>NUCLEOTIDE SEQUENCE [LARGE SCALE GENOMIC DNA]</scope>
    <source>
        <strain evidence="2 3">JSM 076056</strain>
    </source>
</reference>
<dbReference type="STRING" id="1385510.GCA_000425205_00379"/>
<gene>
    <name evidence="2" type="ORF">N781_00495</name>
</gene>
<dbReference type="eggNOG" id="ENOG5033DTB">
    <property type="taxonomic scope" value="Bacteria"/>
</dbReference>
<dbReference type="Proteomes" id="UP000030528">
    <property type="component" value="Unassembled WGS sequence"/>
</dbReference>
<dbReference type="NCBIfam" id="NF040877">
    <property type="entry name" value="SE1832_fam"/>
    <property type="match status" value="1"/>
</dbReference>
<evidence type="ECO:0000256" key="1">
    <source>
        <dbReference type="SAM" id="Coils"/>
    </source>
</evidence>
<keyword evidence="3" id="KW-1185">Reference proteome</keyword>
<protein>
    <submittedName>
        <fullName evidence="2">Uncharacterized protein</fullName>
    </submittedName>
</protein>
<organism evidence="2 3">
    <name type="scientific">Pontibacillus halophilus JSM 076056 = DSM 19796</name>
    <dbReference type="NCBI Taxonomy" id="1385510"/>
    <lineage>
        <taxon>Bacteria</taxon>
        <taxon>Bacillati</taxon>
        <taxon>Bacillota</taxon>
        <taxon>Bacilli</taxon>
        <taxon>Bacillales</taxon>
        <taxon>Bacillaceae</taxon>
        <taxon>Pontibacillus</taxon>
    </lineage>
</organism>
<dbReference type="AlphaFoldDB" id="A0A0A5GR38"/>
<evidence type="ECO:0000313" key="3">
    <source>
        <dbReference type="Proteomes" id="UP000030528"/>
    </source>
</evidence>